<organism evidence="1 2">
    <name type="scientific">Staphylococcus hsinchuensis</name>
    <dbReference type="NCBI Taxonomy" id="3051183"/>
    <lineage>
        <taxon>Bacteria</taxon>
        <taxon>Bacillati</taxon>
        <taxon>Bacillota</taxon>
        <taxon>Bacilli</taxon>
        <taxon>Bacillales</taxon>
        <taxon>Staphylococcaceae</taxon>
        <taxon>Staphylococcus</taxon>
    </lineage>
</organism>
<sequence>MIKDALSSKVLYTLALSQKLQGTSVTANLFHPGYVSDSNLLLPKSKIGKFGYKILIFKVFSEPNPDVGKKLVLDTDLSQTSGKFFNEKREIVPLSNKYSQDKIDQIFAHSKQF</sequence>
<dbReference type="RefSeq" id="WP_342610454.1">
    <property type="nucleotide sequence ID" value="NZ_CP128355.1"/>
</dbReference>
<evidence type="ECO:0000313" key="1">
    <source>
        <dbReference type="EMBL" id="XAF70873.1"/>
    </source>
</evidence>
<gene>
    <name evidence="1" type="ORF">QQM35_01770</name>
</gene>
<proteinExistence type="predicted"/>
<accession>A0ABZ3EEH5</accession>
<dbReference type="Proteomes" id="UP001436297">
    <property type="component" value="Chromosome"/>
</dbReference>
<keyword evidence="2" id="KW-1185">Reference proteome</keyword>
<dbReference type="EMBL" id="CP128355">
    <property type="protein sequence ID" value="XAF70873.1"/>
    <property type="molecule type" value="Genomic_DNA"/>
</dbReference>
<reference evidence="1 2" key="1">
    <citation type="journal article" date="2024" name="Pathogens">
        <title>Staphylococcus hsinchuensis sp. nov., Isolated from Soymilk.</title>
        <authorList>
            <person name="Wang Y.T."/>
            <person name="Lin Y.C."/>
            <person name="Hsieh Y.H."/>
            <person name="Lin Y.T."/>
            <person name="Hamada M."/>
            <person name="Chen C.C."/>
            <person name="Liou J.S."/>
            <person name="Lee A.Y."/>
            <person name="Zhang W.L."/>
            <person name="Chen Y.T."/>
            <person name="Huang C.H."/>
        </authorList>
    </citation>
    <scope>NUCLEOTIDE SEQUENCE [LARGE SCALE GENOMIC DNA]</scope>
    <source>
        <strain evidence="1 2">H164</strain>
    </source>
</reference>
<name>A0ABZ3EEH5_9STAP</name>
<protein>
    <submittedName>
        <fullName evidence="1">Uncharacterized protein</fullName>
    </submittedName>
</protein>
<evidence type="ECO:0000313" key="2">
    <source>
        <dbReference type="Proteomes" id="UP001436297"/>
    </source>
</evidence>